<evidence type="ECO:0000259" key="11">
    <source>
        <dbReference type="Pfam" id="PF20644"/>
    </source>
</evidence>
<reference evidence="13" key="1">
    <citation type="submission" date="2022-08" db="UniProtKB">
        <authorList>
            <consortium name="EnsemblMetazoa"/>
        </authorList>
    </citation>
    <scope>IDENTIFICATION</scope>
    <source>
        <strain evidence="13">05x7-T-G4-1.051#20</strain>
    </source>
</reference>
<dbReference type="GO" id="GO:0008270">
    <property type="term" value="F:zinc ion binding"/>
    <property type="evidence" value="ECO:0007669"/>
    <property type="project" value="UniProtKB-KW"/>
</dbReference>
<dbReference type="EnsemblMetazoa" id="G15715.6">
    <property type="protein sequence ID" value="G15715.6:cds"/>
    <property type="gene ID" value="G15715"/>
</dbReference>
<keyword evidence="7" id="KW-0238">DNA-binding</keyword>
<dbReference type="GO" id="GO:0070860">
    <property type="term" value="C:RNA polymerase I core factor complex"/>
    <property type="evidence" value="ECO:0007669"/>
    <property type="project" value="InterPro"/>
</dbReference>
<dbReference type="InterPro" id="IPR033599">
    <property type="entry name" value="TAF1B/Rrn7"/>
</dbReference>
<dbReference type="Proteomes" id="UP000005408">
    <property type="component" value="Unassembled WGS sequence"/>
</dbReference>
<dbReference type="Pfam" id="PF20645">
    <property type="entry name" value="Rrn7_cyclin_C"/>
    <property type="match status" value="1"/>
</dbReference>
<dbReference type="PANTHER" id="PTHR31576">
    <property type="entry name" value="TATA BOX-BINDING PROTEIN-ASSOCIATED FACTOR RNA POLYMERASE I SUBUNIT B"/>
    <property type="match status" value="1"/>
</dbReference>
<dbReference type="InterPro" id="IPR048540">
    <property type="entry name" value="Rrn7_cyclin_N"/>
</dbReference>
<evidence type="ECO:0000256" key="2">
    <source>
        <dbReference type="ARBA" id="ARBA00006899"/>
    </source>
</evidence>
<dbReference type="OrthoDB" id="10069252at2759"/>
<evidence type="ECO:0000256" key="6">
    <source>
        <dbReference type="ARBA" id="ARBA00023015"/>
    </source>
</evidence>
<keyword evidence="3" id="KW-0479">Metal-binding</keyword>
<evidence type="ECO:0000256" key="4">
    <source>
        <dbReference type="ARBA" id="ARBA00022771"/>
    </source>
</evidence>
<keyword evidence="6" id="KW-0805">Transcription regulation</keyword>
<protein>
    <recommendedName>
        <fullName evidence="15">TATA box-binding protein-associated factor RNA polymerase I subunit B</fullName>
    </recommendedName>
</protein>
<evidence type="ECO:0008006" key="15">
    <source>
        <dbReference type="Google" id="ProtNLM"/>
    </source>
</evidence>
<evidence type="ECO:0000256" key="10">
    <source>
        <dbReference type="SAM" id="MobiDB-lite"/>
    </source>
</evidence>
<dbReference type="Pfam" id="PF20644">
    <property type="entry name" value="Rrn7_cyclin_N"/>
    <property type="match status" value="1"/>
</dbReference>
<evidence type="ECO:0000256" key="1">
    <source>
        <dbReference type="ARBA" id="ARBA00004604"/>
    </source>
</evidence>
<dbReference type="PANTHER" id="PTHR31576:SF2">
    <property type="entry name" value="TATA BOX-BINDING PROTEIN-ASSOCIATED FACTOR RNA POLYMERASE I SUBUNIT B"/>
    <property type="match status" value="1"/>
</dbReference>
<keyword evidence="8" id="KW-0804">Transcription</keyword>
<proteinExistence type="inferred from homology"/>
<feature type="compositionally biased region" description="Basic residues" evidence="10">
    <location>
        <begin position="603"/>
        <end position="613"/>
    </location>
</feature>
<feature type="domain" description="Rrn7/TAF1B C-terminal cyclin" evidence="12">
    <location>
        <begin position="293"/>
        <end position="466"/>
    </location>
</feature>
<keyword evidence="9" id="KW-0539">Nucleus</keyword>
<keyword evidence="5" id="KW-0862">Zinc</keyword>
<comment type="similarity">
    <text evidence="2">Belongs to the RRN7/TAF1B family.</text>
</comment>
<evidence type="ECO:0000256" key="7">
    <source>
        <dbReference type="ARBA" id="ARBA00023125"/>
    </source>
</evidence>
<dbReference type="InterPro" id="IPR048538">
    <property type="entry name" value="Rrn7_cyclin_C"/>
</dbReference>
<keyword evidence="4" id="KW-0863">Zinc-finger</keyword>
<evidence type="ECO:0000256" key="5">
    <source>
        <dbReference type="ARBA" id="ARBA00022833"/>
    </source>
</evidence>
<comment type="subcellular location">
    <subcellularLocation>
        <location evidence="1">Nucleus</location>
        <location evidence="1">Nucleolus</location>
    </subcellularLocation>
</comment>
<evidence type="ECO:0000256" key="9">
    <source>
        <dbReference type="ARBA" id="ARBA00023242"/>
    </source>
</evidence>
<sequence>MPVCETCEGEDYEEIDGFFYCTTCQTQSQAFRVEEVEDDFNTQPSRSLRLKAKTVKTKSTRQLTDIEKEFGRPWHTYEAYQKVIKKQVKTLIAMGADPALKDVVFRIWCKYLSLTGIAFPEDQAKQKTVFSGFQRNREVYPPTIENPVVPLVRSKKKRLQKFGLSVSKIRRLQEQQVMVETLKGKELYKGDNPLEELSINGDSDSDEDFLGSEENCIVERKEVTIMVRTQWMSMFKTLCFCLLGMRILKCLVTASDIVRWVKQGLLPYMQVSTTLPANMKFCFLDNNAFQTKVPRVDKMYKTTQKLLDYLELRDVQIQVPTPVLISKFIVLLNLPAELHGFCQRLHMMRVEKIKEQEGIEICESNEVLAMMCIITTLQLMLGLNDRMEWELSKCAKQIMEIPGFEHRLFCWDQWVSYTTDHKLSGTYSCVLTAQFDPRSVKDIDRYVEELKSLKKNVRKMNDNCRKRCENRLVREETISAIKRPINLLLEKVKEKEKRHPKPGSERESMAAELLEKDPMGYFMGEYDEKLMAESEPETISFKPCSLKYITQPRSFVQELENCGLDESTIYSSCLESSDEDDNKESDNEKCDENDEDFHQLSSSRRRNKKEKKTRVREKLSRIVDLNQSGNEKFDKKKLLEISDIVLSVHKNFPLVDPMNASTNQSTSLQWLIQICAEVIQCSVEVLQSELVRFQISMFGEDDTLQTNRREFLQDVANQT</sequence>
<evidence type="ECO:0000256" key="3">
    <source>
        <dbReference type="ARBA" id="ARBA00022723"/>
    </source>
</evidence>
<evidence type="ECO:0000313" key="14">
    <source>
        <dbReference type="Proteomes" id="UP000005408"/>
    </source>
</evidence>
<organism evidence="13 14">
    <name type="scientific">Magallana gigas</name>
    <name type="common">Pacific oyster</name>
    <name type="synonym">Crassostrea gigas</name>
    <dbReference type="NCBI Taxonomy" id="29159"/>
    <lineage>
        <taxon>Eukaryota</taxon>
        <taxon>Metazoa</taxon>
        <taxon>Spiralia</taxon>
        <taxon>Lophotrochozoa</taxon>
        <taxon>Mollusca</taxon>
        <taxon>Bivalvia</taxon>
        <taxon>Autobranchia</taxon>
        <taxon>Pteriomorphia</taxon>
        <taxon>Ostreida</taxon>
        <taxon>Ostreoidea</taxon>
        <taxon>Ostreidae</taxon>
        <taxon>Magallana</taxon>
    </lineage>
</organism>
<dbReference type="OMA" id="CNTQSQE"/>
<feature type="region of interest" description="Disordered" evidence="10">
    <location>
        <begin position="574"/>
        <end position="613"/>
    </location>
</feature>
<dbReference type="GO" id="GO:0042790">
    <property type="term" value="P:nucleolar large rRNA transcription by RNA polymerase I"/>
    <property type="evidence" value="ECO:0007669"/>
    <property type="project" value="TreeGrafter"/>
</dbReference>
<dbReference type="GO" id="GO:0005668">
    <property type="term" value="C:RNA polymerase transcription factor SL1 complex"/>
    <property type="evidence" value="ECO:0007669"/>
    <property type="project" value="TreeGrafter"/>
</dbReference>
<evidence type="ECO:0000259" key="12">
    <source>
        <dbReference type="Pfam" id="PF20645"/>
    </source>
</evidence>
<name>A0A8W8ISX0_MAGGI</name>
<feature type="domain" description="Rrn7/TAF1B N-terminal cyclin" evidence="11">
    <location>
        <begin position="80"/>
        <end position="276"/>
    </location>
</feature>
<evidence type="ECO:0000256" key="8">
    <source>
        <dbReference type="ARBA" id="ARBA00023163"/>
    </source>
</evidence>
<dbReference type="GO" id="GO:0001164">
    <property type="term" value="F:RNA polymerase I core promoter sequence-specific DNA binding"/>
    <property type="evidence" value="ECO:0007669"/>
    <property type="project" value="InterPro"/>
</dbReference>
<keyword evidence="14" id="KW-1185">Reference proteome</keyword>
<accession>A0A8W8ISX0</accession>
<dbReference type="AlphaFoldDB" id="A0A8W8ISX0"/>
<dbReference type="EnsemblMetazoa" id="G15715.3">
    <property type="protein sequence ID" value="G15715.3:cds"/>
    <property type="gene ID" value="G15715"/>
</dbReference>
<evidence type="ECO:0000313" key="13">
    <source>
        <dbReference type="EnsemblMetazoa" id="G15715.3:cds"/>
    </source>
</evidence>